<dbReference type="PANTHER" id="PTHR44019">
    <property type="entry name" value="WD REPEAT-CONTAINING PROTEIN 55"/>
    <property type="match status" value="1"/>
</dbReference>
<dbReference type="RefSeq" id="WP_168371823.1">
    <property type="nucleotide sequence ID" value="NZ_JAAXMD010000001.1"/>
</dbReference>
<dbReference type="SMART" id="SM00320">
    <property type="entry name" value="WD40"/>
    <property type="match status" value="7"/>
</dbReference>
<feature type="repeat" description="WD" evidence="3">
    <location>
        <begin position="395"/>
        <end position="426"/>
    </location>
</feature>
<feature type="repeat" description="WD" evidence="3">
    <location>
        <begin position="266"/>
        <end position="307"/>
    </location>
</feature>
<dbReference type="SUPFAM" id="SSF50978">
    <property type="entry name" value="WD40 repeat-like"/>
    <property type="match status" value="1"/>
</dbReference>
<dbReference type="Proteomes" id="UP000744032">
    <property type="component" value="Unassembled WGS sequence"/>
</dbReference>
<dbReference type="InterPro" id="IPR036322">
    <property type="entry name" value="WD40_repeat_dom_sf"/>
</dbReference>
<reference evidence="5 6" key="1">
    <citation type="submission" date="2020-04" db="EMBL/GenBank/DDBJ databases">
        <title>Genome sequence of Streptomyces galbus strain I339.</title>
        <authorList>
            <person name="Silva E.A.N."/>
            <person name="Merces M."/>
            <person name="Castelo Branco A.P.O.T."/>
            <person name="Vasconcelos P.C."/>
            <person name="Costa N.P."/>
            <person name="Marinho G.C.S."/>
            <person name="Oliveira C.J.B."/>
            <person name="Araujo D."/>
            <person name="Rodrigues Junior V.S."/>
            <person name="Almeida R."/>
            <person name="Silva Filho U.R."/>
            <person name="Andrade A.S.A."/>
            <person name="Cibulski S.P."/>
        </authorList>
    </citation>
    <scope>NUCLEOTIDE SEQUENCE [LARGE SCALE GENOMIC DNA]</scope>
    <source>
        <strain evidence="5 6">I339</strain>
    </source>
</reference>
<dbReference type="InterPro" id="IPR020472">
    <property type="entry name" value="WD40_PAC1"/>
</dbReference>
<name>A0ABX1IB91_STRGB</name>
<evidence type="ECO:0000256" key="2">
    <source>
        <dbReference type="ARBA" id="ARBA00022737"/>
    </source>
</evidence>
<accession>A0ABX1IB91</accession>
<keyword evidence="2" id="KW-0677">Repeat</keyword>
<dbReference type="InterPro" id="IPR015943">
    <property type="entry name" value="WD40/YVTN_repeat-like_dom_sf"/>
</dbReference>
<feature type="repeat" description="WD" evidence="3">
    <location>
        <begin position="309"/>
        <end position="341"/>
    </location>
</feature>
<evidence type="ECO:0000313" key="6">
    <source>
        <dbReference type="Proteomes" id="UP000744032"/>
    </source>
</evidence>
<dbReference type="Pfam" id="PF00400">
    <property type="entry name" value="WD40"/>
    <property type="match status" value="7"/>
</dbReference>
<dbReference type="PRINTS" id="PR00320">
    <property type="entry name" value="GPROTEINBRPT"/>
</dbReference>
<evidence type="ECO:0000313" key="5">
    <source>
        <dbReference type="EMBL" id="NKQ22944.1"/>
    </source>
</evidence>
<feature type="repeat" description="WD" evidence="3">
    <location>
        <begin position="437"/>
        <end position="465"/>
    </location>
</feature>
<dbReference type="InterPro" id="IPR001680">
    <property type="entry name" value="WD40_rpt"/>
</dbReference>
<gene>
    <name evidence="5" type="ORF">HF200_00270</name>
</gene>
<evidence type="ECO:0000256" key="4">
    <source>
        <dbReference type="SAM" id="MobiDB-lite"/>
    </source>
</evidence>
<feature type="repeat" description="WD" evidence="3">
    <location>
        <begin position="230"/>
        <end position="255"/>
    </location>
</feature>
<keyword evidence="6" id="KW-1185">Reference proteome</keyword>
<proteinExistence type="predicted"/>
<dbReference type="PROSITE" id="PS50082">
    <property type="entry name" value="WD_REPEATS_2"/>
    <property type="match status" value="7"/>
</dbReference>
<evidence type="ECO:0000256" key="3">
    <source>
        <dbReference type="PROSITE-ProRule" id="PRU00221"/>
    </source>
</evidence>
<dbReference type="PROSITE" id="PS50294">
    <property type="entry name" value="WD_REPEATS_REGION"/>
    <property type="match status" value="7"/>
</dbReference>
<dbReference type="InterPro" id="IPR050505">
    <property type="entry name" value="WDR55/POC1"/>
</dbReference>
<protein>
    <submittedName>
        <fullName evidence="5">WD40 repeat domain-containing protein</fullName>
    </submittedName>
</protein>
<dbReference type="PANTHER" id="PTHR44019:SF8">
    <property type="entry name" value="POC1 CENTRIOLAR PROTEIN HOMOLOG"/>
    <property type="match status" value="1"/>
</dbReference>
<sequence>MTDITHEGHGPDTFEARLQRQAHNLRRLKVERGDPSLRRIAARAKQISSGALLPIATQNAAFTGARFVSVDKIMLLVRTLMSWDENGEEVPAPDRRDPVLEEWRLRWRATAELRPRRRTVAKDSVPGRPQDEPTGAQAHVPRAPKVSGTAEAARSVEASGRLRRSDAAAPGGFISLWYEPLTSQPVHAVAFSPDGHFLATASSDGSVQLWDPATQPPVGHLLPTNRDWPVLGLAFSPDGTLLATASRDSTVQLWDPATCAPVGAPLTGHSQPVLAAAFSPDGGLLATTGLDGTVRLWNPTTRASIGQPLTGHKGPAYAVVFSPDGSLLATASRDSTAQLWNPATRAPIDQPLTGHKGSVRAVAFSPDGTLLATAGHDGTVRLWNPATRAPVGQPLTGHKGSVYALAFSPGRMLATTGLDGTVRLWDPVKRTPIGQLLTHHSEAVYALAFSPDGTLLATASRDGRMYKAAEGGRSTQRWTPLPR</sequence>
<feature type="repeat" description="WD" evidence="3">
    <location>
        <begin position="186"/>
        <end position="211"/>
    </location>
</feature>
<dbReference type="CDD" id="cd00200">
    <property type="entry name" value="WD40"/>
    <property type="match status" value="1"/>
</dbReference>
<organism evidence="5 6">
    <name type="scientific">Streptomyces galbus</name>
    <dbReference type="NCBI Taxonomy" id="33898"/>
    <lineage>
        <taxon>Bacteria</taxon>
        <taxon>Bacillati</taxon>
        <taxon>Actinomycetota</taxon>
        <taxon>Actinomycetes</taxon>
        <taxon>Kitasatosporales</taxon>
        <taxon>Streptomycetaceae</taxon>
        <taxon>Streptomyces</taxon>
    </lineage>
</organism>
<feature type="region of interest" description="Disordered" evidence="4">
    <location>
        <begin position="117"/>
        <end position="163"/>
    </location>
</feature>
<evidence type="ECO:0000256" key="1">
    <source>
        <dbReference type="ARBA" id="ARBA00022574"/>
    </source>
</evidence>
<comment type="caution">
    <text evidence="5">The sequence shown here is derived from an EMBL/GenBank/DDBJ whole genome shotgun (WGS) entry which is preliminary data.</text>
</comment>
<dbReference type="EMBL" id="JAAXMD010000001">
    <property type="protein sequence ID" value="NKQ22944.1"/>
    <property type="molecule type" value="Genomic_DNA"/>
</dbReference>
<dbReference type="Gene3D" id="2.130.10.10">
    <property type="entry name" value="YVTN repeat-like/Quinoprotein amine dehydrogenase"/>
    <property type="match status" value="3"/>
</dbReference>
<keyword evidence="1 3" id="KW-0853">WD repeat</keyword>
<feature type="repeat" description="WD" evidence="3">
    <location>
        <begin position="352"/>
        <end position="384"/>
    </location>
</feature>